<dbReference type="GeneTree" id="ENSGT00940000155159"/>
<dbReference type="FunFam" id="3.30.70.1590:FF:000001">
    <property type="entry name" value="Myosin heavy chain"/>
    <property type="match status" value="1"/>
</dbReference>
<dbReference type="Proteomes" id="UP000314980">
    <property type="component" value="Unassembled WGS sequence"/>
</dbReference>
<dbReference type="GO" id="GO:0045177">
    <property type="term" value="C:apical part of cell"/>
    <property type="evidence" value="ECO:0007669"/>
    <property type="project" value="UniProtKB-ARBA"/>
</dbReference>
<reference evidence="12" key="2">
    <citation type="submission" date="2025-08" db="UniProtKB">
        <authorList>
            <consortium name="Ensembl"/>
        </authorList>
    </citation>
    <scope>IDENTIFICATION</scope>
</reference>
<dbReference type="SMART" id="SM00242">
    <property type="entry name" value="MYSc"/>
    <property type="match status" value="1"/>
</dbReference>
<keyword evidence="6 9" id="KW-0518">Myosin</keyword>
<dbReference type="Gene3D" id="1.10.287.1490">
    <property type="match status" value="1"/>
</dbReference>
<proteinExistence type="inferred from homology"/>
<feature type="domain" description="Myosin motor" evidence="11">
    <location>
        <begin position="1"/>
        <end position="682"/>
    </location>
</feature>
<evidence type="ECO:0000256" key="10">
    <source>
        <dbReference type="SAM" id="MobiDB-lite"/>
    </source>
</evidence>
<dbReference type="GO" id="GO:0000281">
    <property type="term" value="P:mitotic cytokinesis"/>
    <property type="evidence" value="ECO:0007669"/>
    <property type="project" value="TreeGrafter"/>
</dbReference>
<feature type="compositionally biased region" description="Polar residues" evidence="10">
    <location>
        <begin position="1849"/>
        <end position="1862"/>
    </location>
</feature>
<dbReference type="FunFam" id="1.20.58.530:FF:000003">
    <property type="entry name" value="Myosin heavy chain 10"/>
    <property type="match status" value="1"/>
</dbReference>
<dbReference type="PROSITE" id="PS50096">
    <property type="entry name" value="IQ"/>
    <property type="match status" value="1"/>
</dbReference>
<keyword evidence="2 9" id="KW-0547">Nucleotide-binding</keyword>
<dbReference type="SUPFAM" id="SSF52540">
    <property type="entry name" value="P-loop containing nucleoside triphosphate hydrolases"/>
    <property type="match status" value="1"/>
</dbReference>
<feature type="region of interest" description="Actin-binding" evidence="9">
    <location>
        <begin position="560"/>
        <end position="582"/>
    </location>
</feature>
<keyword evidence="4" id="KW-0112">Calmodulin-binding</keyword>
<feature type="region of interest" description="Disordered" evidence="10">
    <location>
        <begin position="1769"/>
        <end position="1862"/>
    </location>
</feature>
<dbReference type="Gene3D" id="3.40.850.10">
    <property type="entry name" value="Kinesin motor domain"/>
    <property type="match status" value="1"/>
</dbReference>
<dbReference type="GO" id="GO:0031032">
    <property type="term" value="P:actomyosin structure organization"/>
    <property type="evidence" value="ECO:0007669"/>
    <property type="project" value="TreeGrafter"/>
</dbReference>
<reference evidence="13" key="1">
    <citation type="submission" date="2015-09" db="EMBL/GenBank/DDBJ databases">
        <authorList>
            <person name="Sai Rama Sridatta P."/>
        </authorList>
    </citation>
    <scope>NUCLEOTIDE SEQUENCE [LARGE SCALE GENOMIC DNA]</scope>
</reference>
<dbReference type="FunFam" id="1.20.120.720:FF:000001">
    <property type="entry name" value="Myosin heavy chain, muscle"/>
    <property type="match status" value="1"/>
</dbReference>
<dbReference type="Gene3D" id="4.10.270.10">
    <property type="entry name" value="Myosin, subunit A"/>
    <property type="match status" value="1"/>
</dbReference>
<dbReference type="FunFam" id="1.20.5.340:FF:000009">
    <property type="entry name" value="myosin-11 isoform X2"/>
    <property type="match status" value="1"/>
</dbReference>
<dbReference type="FunFam" id="1.20.5.4820:FF:000002">
    <property type="entry name" value="Myosin heavy chain 10"/>
    <property type="match status" value="1"/>
</dbReference>
<dbReference type="PROSITE" id="PS51456">
    <property type="entry name" value="MYOSIN_MOTOR"/>
    <property type="match status" value="1"/>
</dbReference>
<dbReference type="GO" id="GO:0000146">
    <property type="term" value="F:microfilament motor activity"/>
    <property type="evidence" value="ECO:0007669"/>
    <property type="project" value="TreeGrafter"/>
</dbReference>
<dbReference type="FunFam" id="1.20.5.340:FF:000007">
    <property type="entry name" value="Myosin heavy chain, non-muscle"/>
    <property type="match status" value="1"/>
</dbReference>
<protein>
    <submittedName>
        <fullName evidence="12">Myosin heavy chain 10</fullName>
    </submittedName>
</protein>
<dbReference type="InterPro" id="IPR036961">
    <property type="entry name" value="Kinesin_motor_dom_sf"/>
</dbReference>
<dbReference type="GO" id="GO:0016460">
    <property type="term" value="C:myosin II complex"/>
    <property type="evidence" value="ECO:0007669"/>
    <property type="project" value="TreeGrafter"/>
</dbReference>
<evidence type="ECO:0000256" key="2">
    <source>
        <dbReference type="ARBA" id="ARBA00022741"/>
    </source>
</evidence>
<dbReference type="Gene3D" id="6.10.250.2420">
    <property type="match status" value="1"/>
</dbReference>
<feature type="region of interest" description="Disordered" evidence="10">
    <location>
        <begin position="829"/>
        <end position="849"/>
    </location>
</feature>
<sequence>MGNDKCCHADTMQARCIKKLQTCHTYSGLFCVVINPYKNLPIYSENIIEMYRGKKRHEMPPHIYAISESAYRCMLQRYDIQGESGAGKTENTKKVIQYLAHVASSHKGRKDHNIPGELERQLLQANPILESFGNAKTVKNDNSSRFGKFIRINFDVTGYIVGANIETYLLEKSRAIRQAKDERTFHIFYRLLAGAGEHLRTDLLLEGFNNYRFLSNGNIPIPGQQDKENFQETMEAMHIMSFSHDEIVVSAVLQFGNIVFKKERNTDQASMPENTAAQKLCHLLGMNVMEFTRAILTPRIKVGRDYVQKAQTKEQADFAVEALAKATYERLFRWLVHRINKALDRTKRQGASFIGILDIAGFEIFELNSFEQLCINYTNEKLQQLFNHTMFILEQEEYQREGIEWSFIDFGLDLQPCIDLIERPTNPPGILALLDEECWFPKATDKTFVDKVLQEQGTHTKFQKPRQLKDKADFCIIHYAGRVDYKADEWLMKNMDPLNDNVATLLHQSTDKFVAELWKDVDRIVGLDQVAGMNETAFGAAYKTKKGMFRTVGQLYKEQLSKLMATLRNTNPNFVRCIIPNHEKRAGKLDPHLVLDQLRCNGVLEGIRICRQGFPNRIVFQEFRQRYEILTPNAIPKGFMDGKQACERMIQALELDGNLFRIGQSKIFFRAGVLAHLEEERDLKITDIIIYFQAVCRGYLARKAFAKKQQQLSALKVLQRNCAAYLKLRHWQWWRLFTKVKPLLQVTRQEEEMQAKDEELVKVKEKQTKVEGELMEMERKHQQLMEEKNILAEQLQAETELFAEAEEMRARLASKKQELEEILHDLESRLEEEEERTQGLQSEKKKMQSHIQDLEEQLDEEEAARQKLQLEKVTAEAKMKKYEEDILLLEDQNSKFHKEKKLLEDRINEMTSMLAEEEEKAKNLGKVKNKQEMMMVDLEERLKKEEKTRQELEKAKRKLDGETSDFQDQIAELHAQTEELKVQLAKKEEEQQMMQTRGEDEVSQKNNALKQVRELQAQLSELQEDLESEKQARNKAEKLKRDLSEELEALKTELEDTLDTTAAQQELRTKREQEVAELKKAIEEETKNHEAQIQEMRQRHGTALEELSEQLEQAKRFKANLEKTKQSQETANKELANEVKSLQQAKTESEHKRKKLEAQLQEFMARVTEGERAKGELADRTHKLQVSVEYNVSAMLEDAERKGIKMAKDVAGLESQLQDSQELLQEETRQKLNLSSRIRQLEEEKNALQEQQEEDEEARKNLEKQMLTLQAQLSESKKKLEDDVGTIEALEEAKKKLQKDMELANQRLEEKTIAFEKMEKTKTRLQQELDDLTVDLDHQRQIVSNLEKKQKKFDQMLAEEKSISARYAEERDRAEAEAREKETKALSMTRALDEALEAKEELERINKQLRAEMEDLMSSKDDVGKNVHELEKSKRTLEQQLEEMKTQLEELEDELQATEDAKLRLEVNMQAMKAQYERDLQGRDDQNDEKKRALVKQVREMEAELEDERKQRALAVAAKKKLEMDLKDIEGHIEGANKARDEAIKQLRKLQAQMKDYQRELEDARASRDDIFAISKENEKKLKSLEAEIVQLHEVQDNRMVPVFLLCATHTVSALMDEKRRLEARIAQLEEELEEEQGNMELLNDRFRKTTMQVDTLTTELSAERSTAQKSENARQQLERQNKELRAKLGELEGSVKNRFKASITALEAKIAQLEEQAGRAAANKIVRRTEKKLKEVCMQVEDERRHADQFKEQVEKANSRMKQLKRQLEEAEEEATRANASRRKLQRELDDATEASEGLSREVHTLKNRLRRGGPISFSSSRSGRRQLQVEGTSLDLLSDDELENKITDNNANETPVPQPE</sequence>
<dbReference type="Gene3D" id="1.20.120.720">
    <property type="entry name" value="Myosin VI head, motor domain, U50 subdomain"/>
    <property type="match status" value="1"/>
</dbReference>
<feature type="binding site" evidence="9">
    <location>
        <begin position="82"/>
        <end position="89"/>
    </location>
    <ligand>
        <name>ATP</name>
        <dbReference type="ChEBI" id="CHEBI:30616"/>
    </ligand>
</feature>
<keyword evidence="5" id="KW-0175">Coiled coil</keyword>
<dbReference type="Ensembl" id="ENSLCAT00010002988.1">
    <property type="protein sequence ID" value="ENSLCAP00010002895.1"/>
    <property type="gene ID" value="ENSLCAG00010000936.1"/>
</dbReference>
<evidence type="ECO:0000313" key="13">
    <source>
        <dbReference type="Proteomes" id="UP000314980"/>
    </source>
</evidence>
<dbReference type="PRINTS" id="PR00193">
    <property type="entry name" value="MYOSINHEAVY"/>
</dbReference>
<dbReference type="GO" id="GO:0005737">
    <property type="term" value="C:cytoplasm"/>
    <property type="evidence" value="ECO:0007669"/>
    <property type="project" value="TreeGrafter"/>
</dbReference>
<dbReference type="Pfam" id="PF01576">
    <property type="entry name" value="Myosin_tail_1"/>
    <property type="match status" value="1"/>
</dbReference>
<dbReference type="GO" id="GO:0005516">
    <property type="term" value="F:calmodulin binding"/>
    <property type="evidence" value="ECO:0007669"/>
    <property type="project" value="UniProtKB-KW"/>
</dbReference>
<dbReference type="SMART" id="SM00015">
    <property type="entry name" value="IQ"/>
    <property type="match status" value="1"/>
</dbReference>
<dbReference type="InterPro" id="IPR027417">
    <property type="entry name" value="P-loop_NTPase"/>
</dbReference>
<dbReference type="Gene3D" id="1.20.58.530">
    <property type="match status" value="1"/>
</dbReference>
<dbReference type="SUPFAM" id="SSF90257">
    <property type="entry name" value="Myosin rod fragments"/>
    <property type="match status" value="4"/>
</dbReference>
<dbReference type="GO" id="GO:0051015">
    <property type="term" value="F:actin filament binding"/>
    <property type="evidence" value="ECO:0007669"/>
    <property type="project" value="TreeGrafter"/>
</dbReference>
<dbReference type="Gene3D" id="3.30.70.1590">
    <property type="match status" value="1"/>
</dbReference>
<dbReference type="FunFam" id="1.10.10.820:FF:000002">
    <property type="entry name" value="Myosin heavy chain 10"/>
    <property type="match status" value="1"/>
</dbReference>
<evidence type="ECO:0000256" key="4">
    <source>
        <dbReference type="ARBA" id="ARBA00022860"/>
    </source>
</evidence>
<evidence type="ECO:0000256" key="1">
    <source>
        <dbReference type="ARBA" id="ARBA00008314"/>
    </source>
</evidence>
<keyword evidence="13" id="KW-1185">Reference proteome</keyword>
<dbReference type="GO" id="GO:0008360">
    <property type="term" value="P:regulation of cell shape"/>
    <property type="evidence" value="ECO:0007669"/>
    <property type="project" value="TreeGrafter"/>
</dbReference>
<evidence type="ECO:0000256" key="6">
    <source>
        <dbReference type="ARBA" id="ARBA00023123"/>
    </source>
</evidence>
<dbReference type="PANTHER" id="PTHR45615">
    <property type="entry name" value="MYOSIN HEAVY CHAIN, NON-MUSCLE"/>
    <property type="match status" value="1"/>
</dbReference>
<dbReference type="GO" id="GO:0005524">
    <property type="term" value="F:ATP binding"/>
    <property type="evidence" value="ECO:0007669"/>
    <property type="project" value="UniProtKB-UniRule"/>
</dbReference>
<dbReference type="GO" id="GO:0032982">
    <property type="term" value="C:myosin filament"/>
    <property type="evidence" value="ECO:0007669"/>
    <property type="project" value="TreeGrafter"/>
</dbReference>
<feature type="region of interest" description="Disordered" evidence="10">
    <location>
        <begin position="1243"/>
        <end position="1263"/>
    </location>
</feature>
<evidence type="ECO:0000256" key="8">
    <source>
        <dbReference type="ARBA" id="ARBA00023203"/>
    </source>
</evidence>
<keyword evidence="7 9" id="KW-0505">Motor protein</keyword>
<dbReference type="Pfam" id="PF00063">
    <property type="entry name" value="Myosin_head"/>
    <property type="match status" value="1"/>
</dbReference>
<evidence type="ECO:0000256" key="7">
    <source>
        <dbReference type="ARBA" id="ARBA00023175"/>
    </source>
</evidence>
<evidence type="ECO:0000256" key="5">
    <source>
        <dbReference type="ARBA" id="ARBA00023054"/>
    </source>
</evidence>
<dbReference type="PANTHER" id="PTHR45615:SF24">
    <property type="entry name" value="MYOSIN-10"/>
    <property type="match status" value="1"/>
</dbReference>
<dbReference type="InterPro" id="IPR002928">
    <property type="entry name" value="Myosin_tail"/>
</dbReference>
<keyword evidence="8 9" id="KW-0009">Actin-binding</keyword>
<comment type="similarity">
    <text evidence="1 9">Belongs to the TRAFAC class myosin-kinesin ATPase superfamily. Myosin family.</text>
</comment>
<dbReference type="Gene3D" id="1.10.10.820">
    <property type="match status" value="1"/>
</dbReference>
<dbReference type="Gene3D" id="1.20.5.340">
    <property type="match status" value="4"/>
</dbReference>
<keyword evidence="3 9" id="KW-0067">ATP-binding</keyword>
<evidence type="ECO:0000256" key="3">
    <source>
        <dbReference type="ARBA" id="ARBA00022840"/>
    </source>
</evidence>
<gene>
    <name evidence="12" type="primary">MYH10</name>
</gene>
<dbReference type="InterPro" id="IPR000048">
    <property type="entry name" value="IQ_motif_EF-hand-BS"/>
</dbReference>
<name>A0A4W6BWX5_LATCA</name>
<organism evidence="12 13">
    <name type="scientific">Lates calcarifer</name>
    <name type="common">Barramundi</name>
    <name type="synonym">Holocentrus calcarifer</name>
    <dbReference type="NCBI Taxonomy" id="8187"/>
    <lineage>
        <taxon>Eukaryota</taxon>
        <taxon>Metazoa</taxon>
        <taxon>Chordata</taxon>
        <taxon>Craniata</taxon>
        <taxon>Vertebrata</taxon>
        <taxon>Euteleostomi</taxon>
        <taxon>Actinopterygii</taxon>
        <taxon>Neopterygii</taxon>
        <taxon>Teleostei</taxon>
        <taxon>Neoteleostei</taxon>
        <taxon>Acanthomorphata</taxon>
        <taxon>Carangaria</taxon>
        <taxon>Carangaria incertae sedis</taxon>
        <taxon>Centropomidae</taxon>
        <taxon>Lates</taxon>
    </lineage>
</organism>
<dbReference type="InterPro" id="IPR001609">
    <property type="entry name" value="Myosin_head_motor_dom-like"/>
</dbReference>
<evidence type="ECO:0000256" key="9">
    <source>
        <dbReference type="PROSITE-ProRule" id="PRU00782"/>
    </source>
</evidence>
<dbReference type="Pfam" id="PF00612">
    <property type="entry name" value="IQ"/>
    <property type="match status" value="1"/>
</dbReference>
<reference evidence="12" key="3">
    <citation type="submission" date="2025-09" db="UniProtKB">
        <authorList>
            <consortium name="Ensembl"/>
        </authorList>
    </citation>
    <scope>IDENTIFICATION</scope>
</reference>
<dbReference type="FunFam" id="4.10.270.10:FF:000001">
    <property type="entry name" value="Myosin heavy chain, non-muscle"/>
    <property type="match status" value="1"/>
</dbReference>
<accession>A0A4W6BWX5</accession>
<evidence type="ECO:0000313" key="12">
    <source>
        <dbReference type="Ensembl" id="ENSLCAP00010002895.1"/>
    </source>
</evidence>
<evidence type="ECO:0000259" key="11">
    <source>
        <dbReference type="PROSITE" id="PS51456"/>
    </source>
</evidence>
<dbReference type="FunFam" id="1.20.5.340:FF:000008">
    <property type="entry name" value="Myosin heavy chain 11"/>
    <property type="match status" value="1"/>
</dbReference>